<dbReference type="RefSeq" id="WP_237977544.1">
    <property type="nucleotide sequence ID" value="NZ_JAKNCT010000001.1"/>
</dbReference>
<dbReference type="InterPro" id="IPR000352">
    <property type="entry name" value="Pep_chain_release_fac_I"/>
</dbReference>
<dbReference type="PANTHER" id="PTHR47814:SF1">
    <property type="entry name" value="PEPTIDYL-TRNA HYDROLASE ARFB"/>
    <property type="match status" value="1"/>
</dbReference>
<dbReference type="Pfam" id="PF00472">
    <property type="entry name" value="RF-1"/>
    <property type="match status" value="1"/>
</dbReference>
<keyword evidence="3" id="KW-0378">Hydrolase</keyword>
<feature type="region of interest" description="Disordered" evidence="1">
    <location>
        <begin position="102"/>
        <end position="136"/>
    </location>
</feature>
<gene>
    <name evidence="3" type="primary">arfB</name>
    <name evidence="3" type="ORF">MAF45_00245</name>
</gene>
<feature type="compositionally biased region" description="Basic residues" evidence="1">
    <location>
        <begin position="110"/>
        <end position="121"/>
    </location>
</feature>
<protein>
    <submittedName>
        <fullName evidence="3">Aminoacyl-tRNA hydrolase</fullName>
        <ecNumber evidence="3">3.1.1.29</ecNumber>
    </submittedName>
</protein>
<dbReference type="SUPFAM" id="SSF110916">
    <property type="entry name" value="Peptidyl-tRNA hydrolase domain-like"/>
    <property type="match status" value="1"/>
</dbReference>
<dbReference type="EMBL" id="JAKNCT010000001">
    <property type="protein sequence ID" value="MCG5029888.1"/>
    <property type="molecule type" value="Genomic_DNA"/>
</dbReference>
<dbReference type="GO" id="GO:0004045">
    <property type="term" value="F:peptidyl-tRNA hydrolase activity"/>
    <property type="evidence" value="ECO:0007669"/>
    <property type="project" value="UniProtKB-EC"/>
</dbReference>
<evidence type="ECO:0000313" key="4">
    <source>
        <dbReference type="Proteomes" id="UP001297600"/>
    </source>
</evidence>
<dbReference type="NCBIfam" id="NF006718">
    <property type="entry name" value="PRK09256.1"/>
    <property type="match status" value="1"/>
</dbReference>
<dbReference type="PANTHER" id="PTHR47814">
    <property type="entry name" value="PEPTIDYL-TRNA HYDROLASE ARFB"/>
    <property type="match status" value="1"/>
</dbReference>
<evidence type="ECO:0000313" key="3">
    <source>
        <dbReference type="EMBL" id="MCG5029888.1"/>
    </source>
</evidence>
<dbReference type="Gene3D" id="3.30.160.20">
    <property type="match status" value="1"/>
</dbReference>
<accession>A0ABS9MPD5</accession>
<name>A0ABS9MPD5_9BURK</name>
<reference evidence="3 4" key="1">
    <citation type="submission" date="2022-02" db="EMBL/GenBank/DDBJ databases">
        <title>Mesosutterella porci, a novel member of the family Sutterellaceae from pig feces.</title>
        <authorList>
            <person name="Wylensek D."/>
            <person name="Clavel T."/>
        </authorList>
    </citation>
    <scope>NUCLEOTIDE SEQUENCE [LARGE SCALE GENOMIC DNA]</scope>
    <source>
        <strain evidence="4">oilRF-744-wt-GAM-9</strain>
    </source>
</reference>
<proteinExistence type="predicted"/>
<feature type="domain" description="Prokaryotic-type class I peptide chain release factors" evidence="2">
    <location>
        <begin position="19"/>
        <end position="35"/>
    </location>
</feature>
<organism evidence="3 4">
    <name type="scientific">Mesosutterella porci</name>
    <dbReference type="NCBI Taxonomy" id="2915351"/>
    <lineage>
        <taxon>Bacteria</taxon>
        <taxon>Pseudomonadati</taxon>
        <taxon>Pseudomonadota</taxon>
        <taxon>Betaproteobacteria</taxon>
        <taxon>Burkholderiales</taxon>
        <taxon>Sutterellaceae</taxon>
        <taxon>Mesosutterella</taxon>
    </lineage>
</organism>
<evidence type="ECO:0000256" key="1">
    <source>
        <dbReference type="SAM" id="MobiDB-lite"/>
    </source>
</evidence>
<comment type="caution">
    <text evidence="3">The sequence shown here is derived from an EMBL/GenBank/DDBJ whole genome shotgun (WGS) entry which is preliminary data.</text>
</comment>
<dbReference type="EC" id="3.1.1.29" evidence="3"/>
<dbReference type="Proteomes" id="UP001297600">
    <property type="component" value="Unassembled WGS sequence"/>
</dbReference>
<sequence>MRRIPYRFEKSEASWSAVRSQGAGGQNVNKVATAVRLVFDIRASSLPERIKQRLLALRDRRISSEGVIAIKSEVHRTQEQNLEDALERLSALVEEASLVPEPRIPTRPTKASRVRRRRAKAARSAIKQSRRRVTDF</sequence>
<evidence type="ECO:0000259" key="2">
    <source>
        <dbReference type="PROSITE" id="PS00745"/>
    </source>
</evidence>
<keyword evidence="4" id="KW-1185">Reference proteome</keyword>
<dbReference type="PROSITE" id="PS00745">
    <property type="entry name" value="RF_PROK_I"/>
    <property type="match status" value="1"/>
</dbReference>